<gene>
    <name evidence="2" type="ORF">AMD00_10130</name>
</gene>
<protein>
    <submittedName>
        <fullName evidence="2">Uncharacterized protein</fullName>
    </submittedName>
</protein>
<keyword evidence="1" id="KW-1133">Transmembrane helix</keyword>
<organism evidence="2 3">
    <name type="scientific">Viridibacillus arvi</name>
    <dbReference type="NCBI Taxonomy" id="263475"/>
    <lineage>
        <taxon>Bacteria</taxon>
        <taxon>Bacillati</taxon>
        <taxon>Bacillota</taxon>
        <taxon>Bacilli</taxon>
        <taxon>Bacillales</taxon>
        <taxon>Caryophanaceae</taxon>
        <taxon>Viridibacillus</taxon>
    </lineage>
</organism>
<accession>A0A0M0LCG7</accession>
<sequence>MALHNQYQQKYIQQSTHRPSKRIMSKGKSVLYAIVLLIELLSVSNSFGLKRNEKNVKVVFGQ</sequence>
<feature type="transmembrane region" description="Helical" evidence="1">
    <location>
        <begin position="30"/>
        <end position="49"/>
    </location>
</feature>
<dbReference type="EMBL" id="LILB01000005">
    <property type="protein sequence ID" value="KOO48779.1"/>
    <property type="molecule type" value="Genomic_DNA"/>
</dbReference>
<dbReference type="AlphaFoldDB" id="A0A0M0LCG7"/>
<dbReference type="Proteomes" id="UP000036867">
    <property type="component" value="Unassembled WGS sequence"/>
</dbReference>
<evidence type="ECO:0000313" key="3">
    <source>
        <dbReference type="Proteomes" id="UP000036867"/>
    </source>
</evidence>
<reference evidence="3" key="1">
    <citation type="submission" date="2015-08" db="EMBL/GenBank/DDBJ databases">
        <title>Fjat-10028 dsm 16317.</title>
        <authorList>
            <person name="Liu B."/>
            <person name="Wang J."/>
            <person name="Zhu Y."/>
            <person name="Liu G."/>
            <person name="Chen Q."/>
            <person name="Chen Z."/>
            <person name="Lan J."/>
            <person name="Che J."/>
            <person name="Ge C."/>
            <person name="Shi H."/>
            <person name="Pan Z."/>
            <person name="Liu X."/>
        </authorList>
    </citation>
    <scope>NUCLEOTIDE SEQUENCE [LARGE SCALE GENOMIC DNA]</scope>
    <source>
        <strain evidence="3">DSM 16317</strain>
    </source>
</reference>
<name>A0A0M0LCG7_9BACL</name>
<evidence type="ECO:0000256" key="1">
    <source>
        <dbReference type="SAM" id="Phobius"/>
    </source>
</evidence>
<keyword evidence="1" id="KW-0812">Transmembrane</keyword>
<keyword evidence="3" id="KW-1185">Reference proteome</keyword>
<evidence type="ECO:0000313" key="2">
    <source>
        <dbReference type="EMBL" id="KOO48779.1"/>
    </source>
</evidence>
<comment type="caution">
    <text evidence="2">The sequence shown here is derived from an EMBL/GenBank/DDBJ whole genome shotgun (WGS) entry which is preliminary data.</text>
</comment>
<keyword evidence="1" id="KW-0472">Membrane</keyword>
<proteinExistence type="predicted"/>